<dbReference type="InterPro" id="IPR003991">
    <property type="entry name" value="Pertactin_virulence_factor"/>
</dbReference>
<dbReference type="EMBL" id="CP002016">
    <property type="protein sequence ID" value="ADG20770.1"/>
    <property type="molecule type" value="Genomic_DNA"/>
</dbReference>
<dbReference type="InterPro" id="IPR011050">
    <property type="entry name" value="Pectin_lyase_fold/virulence"/>
</dbReference>
<feature type="compositionally biased region" description="Acidic residues" evidence="2">
    <location>
        <begin position="673"/>
        <end position="687"/>
    </location>
</feature>
<dbReference type="PRINTS" id="PR01484">
    <property type="entry name" value="PRTACTNFAMLY"/>
</dbReference>
<dbReference type="Pfam" id="PF03797">
    <property type="entry name" value="Autotransporter"/>
    <property type="match status" value="1"/>
</dbReference>
<evidence type="ECO:0000256" key="1">
    <source>
        <dbReference type="ARBA" id="ARBA00022729"/>
    </source>
</evidence>
<feature type="domain" description="Autotransporter" evidence="4">
    <location>
        <begin position="759"/>
        <end position="1047"/>
    </location>
</feature>
<evidence type="ECO:0000259" key="4">
    <source>
        <dbReference type="PROSITE" id="PS51208"/>
    </source>
</evidence>
<keyword evidence="3" id="KW-0472">Membrane</keyword>
<proteinExistence type="predicted"/>
<dbReference type="InterPro" id="IPR012332">
    <property type="entry name" value="Autotransporter_pectin_lyase_C"/>
</dbReference>
<dbReference type="Proteomes" id="UP000002190">
    <property type="component" value="Plasmid pBC201"/>
</dbReference>
<dbReference type="SMART" id="SM00869">
    <property type="entry name" value="Autotransporter"/>
    <property type="match status" value="1"/>
</dbReference>
<dbReference type="SUPFAM" id="SSF51126">
    <property type="entry name" value="Pectin lyase-like"/>
    <property type="match status" value="1"/>
</dbReference>
<dbReference type="Pfam" id="PF18883">
    <property type="entry name" value="AC_1"/>
    <property type="match status" value="1"/>
</dbReference>
<reference evidence="5 6" key="2">
    <citation type="journal article" date="2012" name="J. Bacteriol.">
        <title>Genome Sequences of Burkholderia sp. Strains CCGE1002 and H160, Isolated from Legume Nodules in Mexico and Brazil.</title>
        <authorList>
            <person name="Ormeno-Orrillo E."/>
            <person name="Rogel M.A."/>
            <person name="Chueire L.M."/>
            <person name="Tiedje J.M."/>
            <person name="Martinez-Romero E."/>
            <person name="Hungria M."/>
        </authorList>
    </citation>
    <scope>NUCLEOTIDE SEQUENCE [LARGE SCALE GENOMIC DNA]</scope>
    <source>
        <strain evidence="5 6">CCGE1002</strain>
        <plasmid evidence="6">pBC201</plasmid>
    </source>
</reference>
<keyword evidence="3" id="KW-1133">Transmembrane helix</keyword>
<dbReference type="InterPro" id="IPR030895">
    <property type="entry name" value="T5SS_PEPC_rpt"/>
</dbReference>
<dbReference type="InterPro" id="IPR051551">
    <property type="entry name" value="Autotransporter_adhesion"/>
</dbReference>
<gene>
    <name evidence="5" type="ordered locus">BC1002_6984</name>
</gene>
<dbReference type="eggNOG" id="COG3468">
    <property type="taxonomic scope" value="Bacteria"/>
</dbReference>
<dbReference type="HOGENOM" id="CLU_003455_0_0_4"/>
<dbReference type="GO" id="GO:0019867">
    <property type="term" value="C:outer membrane"/>
    <property type="evidence" value="ECO:0007669"/>
    <property type="project" value="InterPro"/>
</dbReference>
<organism evidence="5 6">
    <name type="scientific">Paraburkholderia atlantica</name>
    <dbReference type="NCBI Taxonomy" id="2654982"/>
    <lineage>
        <taxon>Bacteria</taxon>
        <taxon>Pseudomonadati</taxon>
        <taxon>Pseudomonadota</taxon>
        <taxon>Betaproteobacteria</taxon>
        <taxon>Burkholderiales</taxon>
        <taxon>Burkholderiaceae</taxon>
        <taxon>Paraburkholderia</taxon>
    </lineage>
</organism>
<name>D5WN91_PARAM</name>
<dbReference type="PANTHER" id="PTHR35037">
    <property type="entry name" value="C-TERMINAL REGION OF AIDA-LIKE PROTEIN"/>
    <property type="match status" value="1"/>
</dbReference>
<dbReference type="PANTHER" id="PTHR35037:SF3">
    <property type="entry name" value="C-TERMINAL REGION OF AIDA-LIKE PROTEIN"/>
    <property type="match status" value="1"/>
</dbReference>
<dbReference type="PROSITE" id="PS51208">
    <property type="entry name" value="AUTOTRANSPORTER"/>
    <property type="match status" value="1"/>
</dbReference>
<dbReference type="AlphaFoldDB" id="D5WN91"/>
<dbReference type="KEGG" id="bge:BC1002_6984"/>
<dbReference type="SUPFAM" id="SSF103515">
    <property type="entry name" value="Autotransporter"/>
    <property type="match status" value="1"/>
</dbReference>
<keyword evidence="3" id="KW-0812">Transmembrane</keyword>
<dbReference type="RefSeq" id="WP_013094551.1">
    <property type="nucleotide sequence ID" value="NC_014120.1"/>
</dbReference>
<evidence type="ECO:0000313" key="6">
    <source>
        <dbReference type="Proteomes" id="UP000002190"/>
    </source>
</evidence>
<keyword evidence="1" id="KW-0732">Signal</keyword>
<dbReference type="NCBIfam" id="TIGR01414">
    <property type="entry name" value="autotrans_barl"/>
    <property type="match status" value="1"/>
</dbReference>
<dbReference type="NCBIfam" id="TIGR02601">
    <property type="entry name" value="autotrns_rpt"/>
    <property type="match status" value="1"/>
</dbReference>
<dbReference type="CDD" id="cd01344">
    <property type="entry name" value="PL2_Passenger_AT"/>
    <property type="match status" value="1"/>
</dbReference>
<evidence type="ECO:0000256" key="2">
    <source>
        <dbReference type="SAM" id="MobiDB-lite"/>
    </source>
</evidence>
<dbReference type="GeneID" id="301097980"/>
<geneLocation type="plasmid" evidence="5 6">
    <name>pBC201</name>
</geneLocation>
<dbReference type="InterPro" id="IPR043990">
    <property type="entry name" value="AC_1"/>
</dbReference>
<evidence type="ECO:0000313" key="5">
    <source>
        <dbReference type="EMBL" id="ADG20770.1"/>
    </source>
</evidence>
<accession>D5WN91</accession>
<feature type="region of interest" description="Disordered" evidence="2">
    <location>
        <begin position="667"/>
        <end position="700"/>
    </location>
</feature>
<feature type="transmembrane region" description="Helical" evidence="3">
    <location>
        <begin position="12"/>
        <end position="30"/>
    </location>
</feature>
<dbReference type="InterPro" id="IPR013425">
    <property type="entry name" value="Autotrns_rpt"/>
</dbReference>
<dbReference type="InterPro" id="IPR006315">
    <property type="entry name" value="OM_autotransptr_brl_dom"/>
</dbReference>
<dbReference type="eggNOG" id="COG4625">
    <property type="taxonomic scope" value="Bacteria"/>
</dbReference>
<dbReference type="InterPro" id="IPR036709">
    <property type="entry name" value="Autotransporte_beta_dom_sf"/>
</dbReference>
<dbReference type="Gene3D" id="2.40.128.130">
    <property type="entry name" value="Autotransporter beta-domain"/>
    <property type="match status" value="1"/>
</dbReference>
<keyword evidence="5" id="KW-0614">Plasmid</keyword>
<dbReference type="InterPro" id="IPR005546">
    <property type="entry name" value="Autotransporte_beta"/>
</dbReference>
<protein>
    <submittedName>
        <fullName evidence="5">Outer membrane autotransporter barrel domain protein</fullName>
    </submittedName>
</protein>
<sequence>MRPCPIRQARQVLTRYAAGVSVLLCGPMLIPATGFAQQNLHIDGNATETAAAGTTSLATLVAGFNSGTVGGVPGGTFIVPTGANVVLSGIHIGQAAGSTGLVDVNGGSISTTTAQSQYYTGFNGSGTFTVSNGGTVTSLFNSFVGYNSGSSGVLTVDGHGSRYTNTGFFVVGNGGPAQLNVTNGGAVSSPGGTLQIGGSSTATALVSGTNSSLSAGTFLGVGVSPGSAGTLTITDGGMATSGSGTYLTFNGASGSVPASTGTITVSNGGLLTSPLLVVGTRGPADLNIQSNGTVTISGPTIVGAVAGTSSLAVSGPGAILNVQNSDLTVGGQGNGTMTVSNQGTVNVTGSGGTSIAGQCGAGLTSFCSTPIQGGSGTVTVTDSGSVLNAGTSLAVGQFGSGTLTIENGAQVVANTVSIATNAGSTGTLNIGAAAGAAPVAPGTLNASTVTFGAGTGTLVFNHTNTSGNYVFPAAIAGTGTVDVLSGETVMTAASTYSGLTTVAGGVLAAGAPHVFSANSDYTVESGATMDLRGFDQHVASVVNAGLIRVSGDPGTVAIAHNYLGENGTISLSAYLAGDFAPSDKLILDGGTATGTSQLLVANSGGPGALTVSDGIPVVEAINGGTTEQEKFSLAHEVRGGMFTYFLFRGGVAGSEPEDWFLRSDMVIGPEPEGPGEPEVPGEPEEPGVSEKPAIPDNEELPLDPPPSVLPPGLYPILGPEIATYSVVQPLARQLGLTMLGTMHERIGDTLTDAGGGMGGGGISRSAWGRVFGQQVDNRYQTYTDARAHGQVIGVQAGLDLWRGSFLPGHHDVAGVYFAYGNGNVDVDGLVTNADATAYVLSHTGKVNLNAYSGGAYWTHYGPGGWYIDAILQGTHYDGDATTQNARLPISGSGFATSLEAGYPFSLPLGPGFVLEPQAQVIWQHVGLSEENDGLGPVDPGSTSGVSGRLGLRGQWTLERANGQVWQPYVRANLWRDWGAGATTTYSGVDHVPLSQQSTRMDFAAGVTAKLDTRMSLYGQFGYQFSINASATGSHKGVWGDIGFRYTW</sequence>
<dbReference type="NCBIfam" id="TIGR04393">
    <property type="entry name" value="rpt_T5SS_PEPC"/>
    <property type="match status" value="4"/>
</dbReference>
<evidence type="ECO:0000256" key="3">
    <source>
        <dbReference type="SAM" id="Phobius"/>
    </source>
</evidence>
<reference evidence="6" key="1">
    <citation type="submission" date="2010-04" db="EMBL/GenBank/DDBJ databases">
        <title>Complete sequence of plasmid 1 of Burkholderia sp. CCGE1002.</title>
        <authorList>
            <consortium name="US DOE Joint Genome Institute"/>
            <person name="Lucas S."/>
            <person name="Copeland A."/>
            <person name="Lapidus A."/>
            <person name="Cheng J.-F."/>
            <person name="Bruce D."/>
            <person name="Goodwin L."/>
            <person name="Pitluck S."/>
            <person name="Chertkov O."/>
            <person name="Detter J.C."/>
            <person name="Han C."/>
            <person name="Tapia R."/>
            <person name="Land M."/>
            <person name="Hauser L."/>
            <person name="Kyrpides N."/>
            <person name="Ovchinnikova G."/>
            <person name="Martinez-Romero E."/>
            <person name="Hernandez M.A.R."/>
            <person name="Tiedje J.M."/>
            <person name="Woyke T."/>
        </authorList>
    </citation>
    <scope>NUCLEOTIDE SEQUENCE [LARGE SCALE GENOMIC DNA]</scope>
    <source>
        <strain evidence="6">CCGE1002</strain>
        <plasmid evidence="6">pBC201</plasmid>
    </source>
</reference>
<dbReference type="Gene3D" id="2.160.20.20">
    <property type="match status" value="1"/>
</dbReference>